<protein>
    <recommendedName>
        <fullName evidence="1">DUF7033 domain-containing protein</fullName>
    </recommendedName>
</protein>
<dbReference type="RefSeq" id="WP_086595381.1">
    <property type="nucleotide sequence ID" value="NZ_MTSE01000009.1"/>
</dbReference>
<dbReference type="Proteomes" id="UP000194873">
    <property type="component" value="Unassembled WGS sequence"/>
</dbReference>
<accession>A0A243WAV7</accession>
<proteinExistence type="predicted"/>
<feature type="domain" description="DUF7033" evidence="1">
    <location>
        <begin position="100"/>
        <end position="190"/>
    </location>
</feature>
<evidence type="ECO:0000313" key="3">
    <source>
        <dbReference type="Proteomes" id="UP000194873"/>
    </source>
</evidence>
<organism evidence="2 3">
    <name type="scientific">Hymenobacter crusticola</name>
    <dbReference type="NCBI Taxonomy" id="1770526"/>
    <lineage>
        <taxon>Bacteria</taxon>
        <taxon>Pseudomonadati</taxon>
        <taxon>Bacteroidota</taxon>
        <taxon>Cytophagia</taxon>
        <taxon>Cytophagales</taxon>
        <taxon>Hymenobacteraceae</taxon>
        <taxon>Hymenobacter</taxon>
    </lineage>
</organism>
<keyword evidence="3" id="KW-1185">Reference proteome</keyword>
<evidence type="ECO:0000313" key="2">
    <source>
        <dbReference type="EMBL" id="OUJ72695.1"/>
    </source>
</evidence>
<dbReference type="Gene3D" id="3.20.20.370">
    <property type="entry name" value="Glycoside hydrolase/deacetylase"/>
    <property type="match status" value="1"/>
</dbReference>
<evidence type="ECO:0000259" key="1">
    <source>
        <dbReference type="Pfam" id="PF23019"/>
    </source>
</evidence>
<dbReference type="SUPFAM" id="SSF88713">
    <property type="entry name" value="Glycoside hydrolase/deacetylase"/>
    <property type="match status" value="1"/>
</dbReference>
<dbReference type="AlphaFoldDB" id="A0A243WAV7"/>
<dbReference type="EMBL" id="MTSE01000009">
    <property type="protein sequence ID" value="OUJ72695.1"/>
    <property type="molecule type" value="Genomic_DNA"/>
</dbReference>
<dbReference type="InterPro" id="IPR011330">
    <property type="entry name" value="Glyco_hydro/deAcase_b/a-brl"/>
</dbReference>
<name>A0A243WAV7_9BACT</name>
<dbReference type="OrthoDB" id="5573484at2"/>
<dbReference type="Pfam" id="PF23019">
    <property type="entry name" value="DUF7033"/>
    <property type="match status" value="1"/>
</dbReference>
<dbReference type="GO" id="GO:0005975">
    <property type="term" value="P:carbohydrate metabolic process"/>
    <property type="evidence" value="ECO:0007669"/>
    <property type="project" value="InterPro"/>
</dbReference>
<gene>
    <name evidence="2" type="ORF">BXP70_17465</name>
</gene>
<comment type="caution">
    <text evidence="2">The sequence shown here is derived from an EMBL/GenBank/DDBJ whole genome shotgun (WGS) entry which is preliminary data.</text>
</comment>
<sequence>MAPVLPKVSAAAVSAETRLAYVLHHFRLAYAGAAPVSIGYAGQQPQVEVADGAGYFFEQQLPYPPEPSWREWQGQRLPFFFDLAADKPVLERRPEGRAIIHADVISAAFYLLSGWQEYFCEERDRHGRFPFSASVQHRYGFVALPVVNYYFDILRAAVEHVIGQPIQPLRWENDAPFAAFITHDIDNLFSAWKAPAKAALLRREWLSFGQQLWQHFTQRDAWDNLAEVHQAVASYGAKSTFFFLPERRKSANGTPNADYYMRAAWPRMKPLAEAGAEIAVHGSLLAADNLWLKDEANLVGDDATNLGLRFHYLRWEPRLTPTIVSQTGFVYDSTLGFAEHFGFRNSYCLPFYPFNFERGEAFEFLEIPLNVMDATLHHPSYLQLAPDEILPALTPMFQEIERFGGVCTLLWHNENFDPANTRNGPQQFRELMEYLRGRGAAFVTGREVVDIFATRS</sequence>
<reference evidence="2 3" key="1">
    <citation type="submission" date="2017-01" db="EMBL/GenBank/DDBJ databases">
        <title>A new Hymenobacter.</title>
        <authorList>
            <person name="Liang Y."/>
            <person name="Feng F."/>
        </authorList>
    </citation>
    <scope>NUCLEOTIDE SEQUENCE [LARGE SCALE GENOMIC DNA]</scope>
    <source>
        <strain evidence="2">MIMBbqt21</strain>
    </source>
</reference>
<dbReference type="InterPro" id="IPR054297">
    <property type="entry name" value="DUF7033"/>
</dbReference>